<reference evidence="2" key="1">
    <citation type="journal article" date="2014" name="Front. Microbiol.">
        <title>High frequency of phylogenetically diverse reductive dehalogenase-homologous genes in deep subseafloor sedimentary metagenomes.</title>
        <authorList>
            <person name="Kawai M."/>
            <person name="Futagami T."/>
            <person name="Toyoda A."/>
            <person name="Takaki Y."/>
            <person name="Nishi S."/>
            <person name="Hori S."/>
            <person name="Arai W."/>
            <person name="Tsubouchi T."/>
            <person name="Morono Y."/>
            <person name="Uchiyama I."/>
            <person name="Ito T."/>
            <person name="Fujiyama A."/>
            <person name="Inagaki F."/>
            <person name="Takami H."/>
        </authorList>
    </citation>
    <scope>NUCLEOTIDE SEQUENCE</scope>
    <source>
        <strain evidence="2">Expedition CK06-06</strain>
    </source>
</reference>
<organism evidence="2">
    <name type="scientific">marine sediment metagenome</name>
    <dbReference type="NCBI Taxonomy" id="412755"/>
    <lineage>
        <taxon>unclassified sequences</taxon>
        <taxon>metagenomes</taxon>
        <taxon>ecological metagenomes</taxon>
    </lineage>
</organism>
<comment type="caution">
    <text evidence="2">The sequence shown here is derived from an EMBL/GenBank/DDBJ whole genome shotgun (WGS) entry which is preliminary data.</text>
</comment>
<protein>
    <recommendedName>
        <fullName evidence="1">Solute-binding protein family 5 domain-containing protein</fullName>
    </recommendedName>
</protein>
<accession>X0TMD4</accession>
<dbReference type="Gene3D" id="3.40.190.10">
    <property type="entry name" value="Periplasmic binding protein-like II"/>
    <property type="match status" value="1"/>
</dbReference>
<dbReference type="EMBL" id="BARS01017116">
    <property type="protein sequence ID" value="GAF94399.1"/>
    <property type="molecule type" value="Genomic_DNA"/>
</dbReference>
<dbReference type="SUPFAM" id="SSF53850">
    <property type="entry name" value="Periplasmic binding protein-like II"/>
    <property type="match status" value="1"/>
</dbReference>
<dbReference type="Pfam" id="PF00496">
    <property type="entry name" value="SBP_bac_5"/>
    <property type="match status" value="1"/>
</dbReference>
<proteinExistence type="predicted"/>
<gene>
    <name evidence="2" type="ORF">S01H1_28042</name>
</gene>
<evidence type="ECO:0000259" key="1">
    <source>
        <dbReference type="Pfam" id="PF00496"/>
    </source>
</evidence>
<evidence type="ECO:0000313" key="2">
    <source>
        <dbReference type="EMBL" id="GAF94399.1"/>
    </source>
</evidence>
<feature type="non-terminal residue" evidence="2">
    <location>
        <position position="211"/>
    </location>
</feature>
<sequence length="211" mass="23329">MVLPFFGNVRAQQTTIPRFVVGSNGIEGNWDPTSFLISAGVWFQFGGALETFFAPPDQWDGDYANLVPGLAENWTIHNRTDTMNAKGFVSQGGISKITMNLRPNVKFHDGSDWNATVAKWNIDRIYVITGNLTGNTPNDANILNARTGKWWLKAVDDAPFATLDGSWNTSSFIGTSPGYAEHGNSQDNPFVTGFWGYYPRIKNVTIVSDQQ</sequence>
<feature type="domain" description="Solute-binding protein family 5" evidence="1">
    <location>
        <begin position="66"/>
        <end position="134"/>
    </location>
</feature>
<name>X0TMD4_9ZZZZ</name>
<dbReference type="InterPro" id="IPR000914">
    <property type="entry name" value="SBP_5_dom"/>
</dbReference>
<dbReference type="AlphaFoldDB" id="X0TMD4"/>